<comment type="similarity">
    <text evidence="2 7">Belongs to the peptidase M14 family.</text>
</comment>
<comment type="cofactor">
    <cofactor evidence="1">
        <name>Zn(2+)</name>
        <dbReference type="ChEBI" id="CHEBI:29105"/>
    </cofactor>
</comment>
<feature type="domain" description="Peptidase M14" evidence="9">
    <location>
        <begin position="21"/>
        <end position="266"/>
    </location>
</feature>
<evidence type="ECO:0000256" key="2">
    <source>
        <dbReference type="ARBA" id="ARBA00005988"/>
    </source>
</evidence>
<evidence type="ECO:0000259" key="9">
    <source>
        <dbReference type="PROSITE" id="PS52035"/>
    </source>
</evidence>
<dbReference type="GO" id="GO:0004180">
    <property type="term" value="F:carboxypeptidase activity"/>
    <property type="evidence" value="ECO:0007669"/>
    <property type="project" value="UniProtKB-KW"/>
</dbReference>
<keyword evidence="3" id="KW-0645">Protease</keyword>
<feature type="chain" id="PRO_5045064617" evidence="8">
    <location>
        <begin position="24"/>
        <end position="266"/>
    </location>
</feature>
<dbReference type="SMART" id="SM00631">
    <property type="entry name" value="Zn_pept"/>
    <property type="match status" value="1"/>
</dbReference>
<keyword evidence="5" id="KW-0862">Zinc</keyword>
<dbReference type="Pfam" id="PF00246">
    <property type="entry name" value="Peptidase_M14"/>
    <property type="match status" value="1"/>
</dbReference>
<dbReference type="EMBL" id="JBHUGD010000003">
    <property type="protein sequence ID" value="MFD1946048.1"/>
    <property type="molecule type" value="Genomic_DNA"/>
</dbReference>
<evidence type="ECO:0000256" key="6">
    <source>
        <dbReference type="ARBA" id="ARBA00023049"/>
    </source>
</evidence>
<feature type="signal peptide" evidence="8">
    <location>
        <begin position="1"/>
        <end position="23"/>
    </location>
</feature>
<evidence type="ECO:0000256" key="8">
    <source>
        <dbReference type="SAM" id="SignalP"/>
    </source>
</evidence>
<reference evidence="11" key="1">
    <citation type="journal article" date="2019" name="Int. J. Syst. Evol. Microbiol.">
        <title>The Global Catalogue of Microorganisms (GCM) 10K type strain sequencing project: providing services to taxonomists for standard genome sequencing and annotation.</title>
        <authorList>
            <consortium name="The Broad Institute Genomics Platform"/>
            <consortium name="The Broad Institute Genome Sequencing Center for Infectious Disease"/>
            <person name="Wu L."/>
            <person name="Ma J."/>
        </authorList>
    </citation>
    <scope>NUCLEOTIDE SEQUENCE [LARGE SCALE GENOMIC DNA]</scope>
    <source>
        <strain evidence="11">CGMCC 1.12477</strain>
    </source>
</reference>
<dbReference type="RefSeq" id="WP_343915957.1">
    <property type="nucleotide sequence ID" value="NZ_BAAAJT010000002.1"/>
</dbReference>
<dbReference type="PROSITE" id="PS52035">
    <property type="entry name" value="PEPTIDASE_M14"/>
    <property type="match status" value="1"/>
</dbReference>
<dbReference type="Gene3D" id="3.40.630.10">
    <property type="entry name" value="Zn peptidases"/>
    <property type="match status" value="1"/>
</dbReference>
<evidence type="ECO:0000256" key="7">
    <source>
        <dbReference type="PROSITE-ProRule" id="PRU01379"/>
    </source>
</evidence>
<keyword evidence="8" id="KW-0732">Signal</keyword>
<comment type="caution">
    <text evidence="10">The sequence shown here is derived from an EMBL/GenBank/DDBJ whole genome shotgun (WGS) entry which is preliminary data.</text>
</comment>
<accession>A0ABW4TI52</accession>
<gene>
    <name evidence="10" type="ORF">ACFSDE_04550</name>
</gene>
<evidence type="ECO:0000256" key="4">
    <source>
        <dbReference type="ARBA" id="ARBA00022801"/>
    </source>
</evidence>
<keyword evidence="6" id="KW-0482">Metalloprotease</keyword>
<organism evidence="10 11">
    <name type="scientific">Nocardioides aestuarii</name>
    <dbReference type="NCBI Taxonomy" id="252231"/>
    <lineage>
        <taxon>Bacteria</taxon>
        <taxon>Bacillati</taxon>
        <taxon>Actinomycetota</taxon>
        <taxon>Actinomycetes</taxon>
        <taxon>Propionibacteriales</taxon>
        <taxon>Nocardioidaceae</taxon>
        <taxon>Nocardioides</taxon>
    </lineage>
</organism>
<keyword evidence="10" id="KW-0121">Carboxypeptidase</keyword>
<evidence type="ECO:0000256" key="1">
    <source>
        <dbReference type="ARBA" id="ARBA00001947"/>
    </source>
</evidence>
<evidence type="ECO:0000313" key="11">
    <source>
        <dbReference type="Proteomes" id="UP001597351"/>
    </source>
</evidence>
<dbReference type="PANTHER" id="PTHR11705:SF143">
    <property type="entry name" value="SLL0236 PROTEIN"/>
    <property type="match status" value="1"/>
</dbReference>
<name>A0ABW4TI52_9ACTN</name>
<evidence type="ECO:0000313" key="10">
    <source>
        <dbReference type="EMBL" id="MFD1946048.1"/>
    </source>
</evidence>
<proteinExistence type="inferred from homology"/>
<dbReference type="PRINTS" id="PR00765">
    <property type="entry name" value="CRBOXYPTASEA"/>
</dbReference>
<dbReference type="InterPro" id="IPR000834">
    <property type="entry name" value="Peptidase_M14"/>
</dbReference>
<dbReference type="PANTHER" id="PTHR11705">
    <property type="entry name" value="PROTEASE FAMILY M14 CARBOXYPEPTIDASE A,B"/>
    <property type="match status" value="1"/>
</dbReference>
<sequence>MVGRSGIAGLVLLAALVPATAYAGPAASVAAPTVTAAVPASVDGAVVKRRKIGESVDGRAIMAYRLGEKGRPPVVLISTMHGNEPDTRRILTSLKDGPRIVGVDLWVVPTYNPDGLAAGTRKNAHGVDLNRNFPYQWTDLDGNYESGPKPKSEPETRAMVRFLKRVEPRRIISFHQPLHGVDTDTKNKKFARKVARNLKLPRKTFDCGGVCHGTMTSWYNHKFDGAALTVEYGDAPSRRMMRRTAPKRTLAVFGARRVRLQGEIVD</sequence>
<dbReference type="Proteomes" id="UP001597351">
    <property type="component" value="Unassembled WGS sequence"/>
</dbReference>
<evidence type="ECO:0000256" key="5">
    <source>
        <dbReference type="ARBA" id="ARBA00022833"/>
    </source>
</evidence>
<dbReference type="SUPFAM" id="SSF53187">
    <property type="entry name" value="Zn-dependent exopeptidases"/>
    <property type="match status" value="1"/>
</dbReference>
<keyword evidence="4" id="KW-0378">Hydrolase</keyword>
<evidence type="ECO:0000256" key="3">
    <source>
        <dbReference type="ARBA" id="ARBA00022670"/>
    </source>
</evidence>
<keyword evidence="11" id="KW-1185">Reference proteome</keyword>
<protein>
    <submittedName>
        <fullName evidence="10">M14 family zinc carboxypeptidase</fullName>
    </submittedName>
</protein>
<comment type="caution">
    <text evidence="7">Lacks conserved residue(s) required for the propagation of feature annotation.</text>
</comment>